<accession>A0A1R0GSI4</accession>
<sequence>MMCRWCYVPYTEAAMRRNLLQHRYYFIFFPNIEGSFDDFVWWYIFTAHDVRPGALGLDISWTGIRLV</sequence>
<organism evidence="1 2">
    <name type="scientific">Smittium mucronatum</name>
    <dbReference type="NCBI Taxonomy" id="133383"/>
    <lineage>
        <taxon>Eukaryota</taxon>
        <taxon>Fungi</taxon>
        <taxon>Fungi incertae sedis</taxon>
        <taxon>Zoopagomycota</taxon>
        <taxon>Kickxellomycotina</taxon>
        <taxon>Harpellomycetes</taxon>
        <taxon>Harpellales</taxon>
        <taxon>Legeriomycetaceae</taxon>
        <taxon>Smittium</taxon>
    </lineage>
</organism>
<dbReference type="Proteomes" id="UP000187455">
    <property type="component" value="Unassembled WGS sequence"/>
</dbReference>
<reference evidence="1 2" key="1">
    <citation type="journal article" date="2016" name="Mol. Biol. Evol.">
        <title>Genome-Wide Survey of Gut Fungi (Harpellales) Reveals the First Horizontally Transferred Ubiquitin Gene from a Mosquito Host.</title>
        <authorList>
            <person name="Wang Y."/>
            <person name="White M.M."/>
            <person name="Kvist S."/>
            <person name="Moncalvo J.M."/>
        </authorList>
    </citation>
    <scope>NUCLEOTIDE SEQUENCE [LARGE SCALE GENOMIC DNA]</scope>
    <source>
        <strain evidence="1 2">ALG-7-W6</strain>
    </source>
</reference>
<evidence type="ECO:0000313" key="2">
    <source>
        <dbReference type="Proteomes" id="UP000187455"/>
    </source>
</evidence>
<dbReference type="AlphaFoldDB" id="A0A1R0GSI4"/>
<keyword evidence="2" id="KW-1185">Reference proteome</keyword>
<dbReference type="EMBL" id="LSSL01004038">
    <property type="protein sequence ID" value="OLY79854.1"/>
    <property type="molecule type" value="Genomic_DNA"/>
</dbReference>
<gene>
    <name evidence="1" type="ORF">AYI68_g6068</name>
</gene>
<proteinExistence type="predicted"/>
<name>A0A1R0GSI4_9FUNG</name>
<evidence type="ECO:0000313" key="1">
    <source>
        <dbReference type="EMBL" id="OLY79854.1"/>
    </source>
</evidence>
<comment type="caution">
    <text evidence="1">The sequence shown here is derived from an EMBL/GenBank/DDBJ whole genome shotgun (WGS) entry which is preliminary data.</text>
</comment>
<protein>
    <submittedName>
        <fullName evidence="1">Uncharacterized protein</fullName>
    </submittedName>
</protein>